<dbReference type="Gene3D" id="1.10.1740.10">
    <property type="match status" value="1"/>
</dbReference>
<dbReference type="OrthoDB" id="9783788at2"/>
<evidence type="ECO:0000259" key="5">
    <source>
        <dbReference type="Pfam" id="PF04542"/>
    </source>
</evidence>
<dbReference type="InterPro" id="IPR013324">
    <property type="entry name" value="RNA_pol_sigma_r3/r4-like"/>
</dbReference>
<dbReference type="NCBIfam" id="TIGR02937">
    <property type="entry name" value="sigma70-ECF"/>
    <property type="match status" value="1"/>
</dbReference>
<dbReference type="EMBL" id="FNDU01000015">
    <property type="protein sequence ID" value="SDI93697.1"/>
    <property type="molecule type" value="Genomic_DNA"/>
</dbReference>
<proteinExistence type="predicted"/>
<organism evidence="7 8">
    <name type="scientific">Alteribacillus bidgolensis</name>
    <dbReference type="NCBI Taxonomy" id="930129"/>
    <lineage>
        <taxon>Bacteria</taxon>
        <taxon>Bacillati</taxon>
        <taxon>Bacillota</taxon>
        <taxon>Bacilli</taxon>
        <taxon>Bacillales</taxon>
        <taxon>Bacillaceae</taxon>
        <taxon>Alteribacillus</taxon>
    </lineage>
</organism>
<dbReference type="GO" id="GO:0006352">
    <property type="term" value="P:DNA-templated transcription initiation"/>
    <property type="evidence" value="ECO:0007669"/>
    <property type="project" value="InterPro"/>
</dbReference>
<keyword evidence="3" id="KW-0238">DNA-binding</keyword>
<reference evidence="7 8" key="1">
    <citation type="submission" date="2016-10" db="EMBL/GenBank/DDBJ databases">
        <authorList>
            <person name="de Groot N.N."/>
        </authorList>
    </citation>
    <scope>NUCLEOTIDE SEQUENCE [LARGE SCALE GENOMIC DNA]</scope>
    <source>
        <strain evidence="8">P4B,CCM 7963,CECT 7998,DSM 25260,IBRC-M 10614,KCTC 13821</strain>
    </source>
</reference>
<name>A0A1G8PML0_9BACI</name>
<protein>
    <submittedName>
        <fullName evidence="7">RNA polymerase sigma factor, sigma-70 family</fullName>
    </submittedName>
</protein>
<keyword evidence="1" id="KW-0805">Transcription regulation</keyword>
<evidence type="ECO:0000256" key="1">
    <source>
        <dbReference type="ARBA" id="ARBA00023015"/>
    </source>
</evidence>
<dbReference type="RefSeq" id="WP_091587433.1">
    <property type="nucleotide sequence ID" value="NZ_FNDU01000015.1"/>
</dbReference>
<dbReference type="STRING" id="930129.SAMN05216352_11539"/>
<keyword evidence="8" id="KW-1185">Reference proteome</keyword>
<dbReference type="InterPro" id="IPR013249">
    <property type="entry name" value="RNA_pol_sigma70_r4_t2"/>
</dbReference>
<dbReference type="Pfam" id="PF04542">
    <property type="entry name" value="Sigma70_r2"/>
    <property type="match status" value="1"/>
</dbReference>
<dbReference type="InterPro" id="IPR036388">
    <property type="entry name" value="WH-like_DNA-bd_sf"/>
</dbReference>
<dbReference type="AlphaFoldDB" id="A0A1G8PML0"/>
<dbReference type="PANTHER" id="PTHR30385">
    <property type="entry name" value="SIGMA FACTOR F FLAGELLAR"/>
    <property type="match status" value="1"/>
</dbReference>
<dbReference type="InterPro" id="IPR013325">
    <property type="entry name" value="RNA_pol_sigma_r2"/>
</dbReference>
<evidence type="ECO:0000256" key="4">
    <source>
        <dbReference type="ARBA" id="ARBA00023163"/>
    </source>
</evidence>
<dbReference type="InterPro" id="IPR007627">
    <property type="entry name" value="RNA_pol_sigma70_r2"/>
</dbReference>
<sequence length="170" mass="19878">MNHSLGIPFEEVAKDFTPLVLGMIKRLRIYKNTEEYTHIGFIALWKAYTQYDPDKGTFSTFAYTYVRGEMLAQLRKEARYEERYELSAFEQNTEPAAPDSESIEQGMNSISPYLEELSPRERDWVIEYIVYGRGITEIAEKHNVAPSSVKTWRKNALKKLRHVFTKTNCH</sequence>
<dbReference type="Proteomes" id="UP000199017">
    <property type="component" value="Unassembled WGS sequence"/>
</dbReference>
<keyword evidence="2" id="KW-0731">Sigma factor</keyword>
<gene>
    <name evidence="7" type="ORF">SAMN05216352_11539</name>
</gene>
<dbReference type="Pfam" id="PF08281">
    <property type="entry name" value="Sigma70_r4_2"/>
    <property type="match status" value="1"/>
</dbReference>
<dbReference type="GO" id="GO:0003677">
    <property type="term" value="F:DNA binding"/>
    <property type="evidence" value="ECO:0007669"/>
    <property type="project" value="UniProtKB-KW"/>
</dbReference>
<dbReference type="GO" id="GO:0016987">
    <property type="term" value="F:sigma factor activity"/>
    <property type="evidence" value="ECO:0007669"/>
    <property type="project" value="UniProtKB-KW"/>
</dbReference>
<feature type="domain" description="RNA polymerase sigma-70 region 2" evidence="5">
    <location>
        <begin position="16"/>
        <end position="79"/>
    </location>
</feature>
<keyword evidence="4" id="KW-0804">Transcription</keyword>
<dbReference type="SUPFAM" id="SSF88946">
    <property type="entry name" value="Sigma2 domain of RNA polymerase sigma factors"/>
    <property type="match status" value="1"/>
</dbReference>
<feature type="domain" description="RNA polymerase sigma factor 70 region 4 type 2" evidence="6">
    <location>
        <begin position="114"/>
        <end position="160"/>
    </location>
</feature>
<dbReference type="PANTHER" id="PTHR30385:SF7">
    <property type="entry name" value="RNA POLYMERASE SIGMA FACTOR FLIA"/>
    <property type="match status" value="1"/>
</dbReference>
<dbReference type="InterPro" id="IPR014284">
    <property type="entry name" value="RNA_pol_sigma-70_dom"/>
</dbReference>
<dbReference type="Gene3D" id="1.10.10.10">
    <property type="entry name" value="Winged helix-like DNA-binding domain superfamily/Winged helix DNA-binding domain"/>
    <property type="match status" value="1"/>
</dbReference>
<evidence type="ECO:0000256" key="2">
    <source>
        <dbReference type="ARBA" id="ARBA00023082"/>
    </source>
</evidence>
<dbReference type="SUPFAM" id="SSF88659">
    <property type="entry name" value="Sigma3 and sigma4 domains of RNA polymerase sigma factors"/>
    <property type="match status" value="1"/>
</dbReference>
<evidence type="ECO:0000259" key="6">
    <source>
        <dbReference type="Pfam" id="PF08281"/>
    </source>
</evidence>
<evidence type="ECO:0000313" key="8">
    <source>
        <dbReference type="Proteomes" id="UP000199017"/>
    </source>
</evidence>
<evidence type="ECO:0000313" key="7">
    <source>
        <dbReference type="EMBL" id="SDI93697.1"/>
    </source>
</evidence>
<accession>A0A1G8PML0</accession>
<evidence type="ECO:0000256" key="3">
    <source>
        <dbReference type="ARBA" id="ARBA00023125"/>
    </source>
</evidence>